<dbReference type="PANTHER" id="PTHR24141:SF1">
    <property type="entry name" value="2-5A-DEPENDENT RIBONUCLEASE"/>
    <property type="match status" value="1"/>
</dbReference>
<dbReference type="PROSITE" id="PS00018">
    <property type="entry name" value="EF_HAND_1"/>
    <property type="match status" value="1"/>
</dbReference>
<dbReference type="PROSITE" id="PS50088">
    <property type="entry name" value="ANK_REPEAT"/>
    <property type="match status" value="2"/>
</dbReference>
<evidence type="ECO:0000256" key="4">
    <source>
        <dbReference type="PROSITE-ProRule" id="PRU00023"/>
    </source>
</evidence>
<proteinExistence type="predicted"/>
<name>A0A7R9UT44_DIALT</name>
<gene>
    <name evidence="8" type="ORF">KFE25_005235</name>
    <name evidence="7" type="ORF">PLUT1463_LOCUS9076</name>
</gene>
<dbReference type="InterPro" id="IPR011992">
    <property type="entry name" value="EF-hand-dom_pair"/>
</dbReference>
<dbReference type="EMBL" id="HBEB01014127">
    <property type="protein sequence ID" value="CAD8274760.1"/>
    <property type="molecule type" value="Transcribed_RNA"/>
</dbReference>
<dbReference type="SUPFAM" id="SSF47473">
    <property type="entry name" value="EF-hand"/>
    <property type="match status" value="1"/>
</dbReference>
<dbReference type="InterPro" id="IPR002110">
    <property type="entry name" value="Ankyrin_rpt"/>
</dbReference>
<evidence type="ECO:0000256" key="1">
    <source>
        <dbReference type="ARBA" id="ARBA00022737"/>
    </source>
</evidence>
<reference evidence="8" key="2">
    <citation type="submission" date="2021-05" db="EMBL/GenBank/DDBJ databases">
        <title>The genome of the haptophyte Pavlova lutheri (Diacronema luteri, Pavlovales) - a model for lipid biosynthesis in eukaryotic algae.</title>
        <authorList>
            <person name="Hulatt C.J."/>
            <person name="Posewitz M.C."/>
        </authorList>
    </citation>
    <scope>NUCLEOTIDE SEQUENCE</scope>
    <source>
        <strain evidence="8">NIVA-4/92</strain>
    </source>
</reference>
<protein>
    <recommendedName>
        <fullName evidence="6">EF-hand domain-containing protein</fullName>
    </recommendedName>
</protein>
<dbReference type="Pfam" id="PF12796">
    <property type="entry name" value="Ank_2"/>
    <property type="match status" value="1"/>
</dbReference>
<feature type="region of interest" description="Disordered" evidence="5">
    <location>
        <begin position="125"/>
        <end position="158"/>
    </location>
</feature>
<accession>A0A7R9UT44</accession>
<keyword evidence="2" id="KW-0106">Calcium</keyword>
<evidence type="ECO:0000313" key="8">
    <source>
        <dbReference type="EMBL" id="KAG8458808.1"/>
    </source>
</evidence>
<feature type="repeat" description="ANK" evidence="4">
    <location>
        <begin position="245"/>
        <end position="277"/>
    </location>
</feature>
<dbReference type="Gene3D" id="1.10.238.10">
    <property type="entry name" value="EF-hand"/>
    <property type="match status" value="1"/>
</dbReference>
<dbReference type="EMBL" id="JAGTXO010000047">
    <property type="protein sequence ID" value="KAG8458808.1"/>
    <property type="molecule type" value="Genomic_DNA"/>
</dbReference>
<dbReference type="PROSITE" id="PS50222">
    <property type="entry name" value="EF_HAND_2"/>
    <property type="match status" value="1"/>
</dbReference>
<evidence type="ECO:0000256" key="5">
    <source>
        <dbReference type="SAM" id="MobiDB-lite"/>
    </source>
</evidence>
<feature type="domain" description="EF-hand" evidence="6">
    <location>
        <begin position="3"/>
        <end position="38"/>
    </location>
</feature>
<feature type="compositionally biased region" description="Basic and acidic residues" evidence="5">
    <location>
        <begin position="146"/>
        <end position="157"/>
    </location>
</feature>
<dbReference type="GO" id="GO:0004540">
    <property type="term" value="F:RNA nuclease activity"/>
    <property type="evidence" value="ECO:0007669"/>
    <property type="project" value="TreeGrafter"/>
</dbReference>
<keyword evidence="9" id="KW-1185">Reference proteome</keyword>
<dbReference type="Proteomes" id="UP000751190">
    <property type="component" value="Unassembled WGS sequence"/>
</dbReference>
<dbReference type="InterPro" id="IPR036770">
    <property type="entry name" value="Ankyrin_rpt-contain_sf"/>
</dbReference>
<evidence type="ECO:0000256" key="3">
    <source>
        <dbReference type="ARBA" id="ARBA00023043"/>
    </source>
</evidence>
<dbReference type="AlphaFoldDB" id="A0A7R9UT44"/>
<dbReference type="PANTHER" id="PTHR24141">
    <property type="entry name" value="2-5A-DEPENDENT RIBONUCLEASE"/>
    <property type="match status" value="1"/>
</dbReference>
<evidence type="ECO:0000313" key="9">
    <source>
        <dbReference type="Proteomes" id="UP000751190"/>
    </source>
</evidence>
<evidence type="ECO:0000259" key="6">
    <source>
        <dbReference type="PROSITE" id="PS50222"/>
    </source>
</evidence>
<organism evidence="7">
    <name type="scientific">Diacronema lutheri</name>
    <name type="common">Unicellular marine alga</name>
    <name type="synonym">Monochrysis lutheri</name>
    <dbReference type="NCBI Taxonomy" id="2081491"/>
    <lineage>
        <taxon>Eukaryota</taxon>
        <taxon>Haptista</taxon>
        <taxon>Haptophyta</taxon>
        <taxon>Pavlovophyceae</taxon>
        <taxon>Pavlovales</taxon>
        <taxon>Pavlovaceae</taxon>
        <taxon>Diacronema</taxon>
    </lineage>
</organism>
<dbReference type="SMART" id="SM00054">
    <property type="entry name" value="EFh"/>
    <property type="match status" value="1"/>
</dbReference>
<sequence>MIITRAQLAEIFTKLDKDGNNVIDEAEFCDGYHRVNPEADKAAISAKWAAVSKSGPVTIDVLAQYWGIKLGTDDVDTDEMSDEKIVEVMALRGLVISIEEERKKRDEEAEAVKAAEAMLARASLGRSAGGRASRRNSRELMPGGGVREREQTRRESKVVQLRASSNVLQSEQSAEVSFLQAADVGEHDAVLKYIAAKGNVNVCDDRQETVLHKVCRIPPQEPSRWRELFSALKAAGLEMDYMDKRGKTALFTAAEYGRKDVVNWLITNGADINWLSNEWQTVLHQALVSNKADVVKLLLSDQHKHKIEDVNALDAQGRTALHIASFKADPEIIQLLLDAKADPSIADGNKYTAERLAERTGRRNSASLLHQAAMRQAAAAHIASEAHK</sequence>
<feature type="repeat" description="ANK" evidence="4">
    <location>
        <begin position="316"/>
        <end position="348"/>
    </location>
</feature>
<evidence type="ECO:0000313" key="7">
    <source>
        <dbReference type="EMBL" id="CAD8274760.1"/>
    </source>
</evidence>
<dbReference type="OrthoDB" id="341259at2759"/>
<dbReference type="GO" id="GO:0005509">
    <property type="term" value="F:calcium ion binding"/>
    <property type="evidence" value="ECO:0007669"/>
    <property type="project" value="InterPro"/>
</dbReference>
<dbReference type="SUPFAM" id="SSF48403">
    <property type="entry name" value="Ankyrin repeat"/>
    <property type="match status" value="1"/>
</dbReference>
<keyword evidence="3 4" id="KW-0040">ANK repeat</keyword>
<dbReference type="InterPro" id="IPR002048">
    <property type="entry name" value="EF_hand_dom"/>
</dbReference>
<dbReference type="PROSITE" id="PS50297">
    <property type="entry name" value="ANK_REP_REGION"/>
    <property type="match status" value="2"/>
</dbReference>
<dbReference type="InterPro" id="IPR018247">
    <property type="entry name" value="EF_Hand_1_Ca_BS"/>
</dbReference>
<keyword evidence="1" id="KW-0677">Repeat</keyword>
<dbReference type="Gene3D" id="1.25.40.20">
    <property type="entry name" value="Ankyrin repeat-containing domain"/>
    <property type="match status" value="2"/>
</dbReference>
<reference evidence="7" key="1">
    <citation type="submission" date="2021-01" db="EMBL/GenBank/DDBJ databases">
        <authorList>
            <person name="Corre E."/>
            <person name="Pelletier E."/>
            <person name="Niang G."/>
            <person name="Scheremetjew M."/>
            <person name="Finn R."/>
            <person name="Kale V."/>
            <person name="Holt S."/>
            <person name="Cochrane G."/>
            <person name="Meng A."/>
            <person name="Brown T."/>
            <person name="Cohen L."/>
        </authorList>
    </citation>
    <scope>NUCLEOTIDE SEQUENCE</scope>
    <source>
        <strain evidence="7">RCC1537</strain>
    </source>
</reference>
<evidence type="ECO:0000256" key="2">
    <source>
        <dbReference type="ARBA" id="ARBA00022837"/>
    </source>
</evidence>
<dbReference type="GO" id="GO:0003723">
    <property type="term" value="F:RNA binding"/>
    <property type="evidence" value="ECO:0007669"/>
    <property type="project" value="TreeGrafter"/>
</dbReference>
<dbReference type="SMART" id="SM00248">
    <property type="entry name" value="ANK"/>
    <property type="match status" value="3"/>
</dbReference>
<dbReference type="GO" id="GO:0006396">
    <property type="term" value="P:RNA processing"/>
    <property type="evidence" value="ECO:0007669"/>
    <property type="project" value="TreeGrafter"/>
</dbReference>